<keyword evidence="3" id="KW-1185">Reference proteome</keyword>
<comment type="caution">
    <text evidence="2">The sequence shown here is derived from an EMBL/GenBank/DDBJ whole genome shotgun (WGS) entry which is preliminary data.</text>
</comment>
<feature type="compositionally biased region" description="Basic and acidic residues" evidence="1">
    <location>
        <begin position="153"/>
        <end position="171"/>
    </location>
</feature>
<protein>
    <submittedName>
        <fullName evidence="2">Uncharacterized protein</fullName>
    </submittedName>
</protein>
<reference evidence="2" key="2">
    <citation type="submission" date="2022-01" db="EMBL/GenBank/DDBJ databases">
        <authorList>
            <person name="Yamashiro T."/>
            <person name="Shiraishi A."/>
            <person name="Satake H."/>
            <person name="Nakayama K."/>
        </authorList>
    </citation>
    <scope>NUCLEOTIDE SEQUENCE</scope>
</reference>
<sequence length="215" mass="24494">MRKPTRRNTEVTQPSEPEMVTDEDVQIERMTKQSNDPLSGEDILKLNELMSLCTTLQTKGRKIADIDKDADITLVDGAEGRKDDMMFDIDDLFGNEVVVESEAASKDENLNEYEATLAQTLQKLKNTTPKVKGVVIREREQGDTQRPVIPKQKTMDKGKGKMVETEKPVKLSRKEQISFDEKEARRLQALFDEEARIANEEARRIEEANLALIKE</sequence>
<evidence type="ECO:0000313" key="3">
    <source>
        <dbReference type="Proteomes" id="UP001151760"/>
    </source>
</evidence>
<reference evidence="2" key="1">
    <citation type="journal article" date="2022" name="Int. J. Mol. Sci.">
        <title>Draft Genome of Tanacetum Coccineum: Genomic Comparison of Closely Related Tanacetum-Family Plants.</title>
        <authorList>
            <person name="Yamashiro T."/>
            <person name="Shiraishi A."/>
            <person name="Nakayama K."/>
            <person name="Satake H."/>
        </authorList>
    </citation>
    <scope>NUCLEOTIDE SEQUENCE</scope>
</reference>
<organism evidence="2 3">
    <name type="scientific">Tanacetum coccineum</name>
    <dbReference type="NCBI Taxonomy" id="301880"/>
    <lineage>
        <taxon>Eukaryota</taxon>
        <taxon>Viridiplantae</taxon>
        <taxon>Streptophyta</taxon>
        <taxon>Embryophyta</taxon>
        <taxon>Tracheophyta</taxon>
        <taxon>Spermatophyta</taxon>
        <taxon>Magnoliopsida</taxon>
        <taxon>eudicotyledons</taxon>
        <taxon>Gunneridae</taxon>
        <taxon>Pentapetalae</taxon>
        <taxon>asterids</taxon>
        <taxon>campanulids</taxon>
        <taxon>Asterales</taxon>
        <taxon>Asteraceae</taxon>
        <taxon>Asteroideae</taxon>
        <taxon>Anthemideae</taxon>
        <taxon>Anthemidinae</taxon>
        <taxon>Tanacetum</taxon>
    </lineage>
</organism>
<dbReference type="Proteomes" id="UP001151760">
    <property type="component" value="Unassembled WGS sequence"/>
</dbReference>
<feature type="region of interest" description="Disordered" evidence="1">
    <location>
        <begin position="139"/>
        <end position="171"/>
    </location>
</feature>
<evidence type="ECO:0000313" key="2">
    <source>
        <dbReference type="EMBL" id="GJS87378.1"/>
    </source>
</evidence>
<accession>A0ABQ4ZEM1</accession>
<dbReference type="EMBL" id="BQNB010011194">
    <property type="protein sequence ID" value="GJS87378.1"/>
    <property type="molecule type" value="Genomic_DNA"/>
</dbReference>
<gene>
    <name evidence="2" type="ORF">Tco_0770014</name>
</gene>
<name>A0ABQ4ZEM1_9ASTR</name>
<feature type="region of interest" description="Disordered" evidence="1">
    <location>
        <begin position="1"/>
        <end position="39"/>
    </location>
</feature>
<proteinExistence type="predicted"/>
<evidence type="ECO:0000256" key="1">
    <source>
        <dbReference type="SAM" id="MobiDB-lite"/>
    </source>
</evidence>